<dbReference type="EMBL" id="CP147244">
    <property type="protein sequence ID" value="WYJ98954.1"/>
    <property type="molecule type" value="Genomic_DNA"/>
</dbReference>
<accession>A0AAQ3Y3M3</accession>
<evidence type="ECO:0000313" key="1">
    <source>
        <dbReference type="EMBL" id="WYJ98954.1"/>
    </source>
</evidence>
<sequence>MEFEEYRGKTIFVTGAASGIGQAQAVAFTD</sequence>
<protein>
    <submittedName>
        <fullName evidence="1">Uncharacterized protein</fullName>
    </submittedName>
</protein>
<proteinExistence type="predicted"/>
<dbReference type="AlphaFoldDB" id="A0AAQ3Y3M3"/>
<dbReference type="SUPFAM" id="SSF51735">
    <property type="entry name" value="NAD(P)-binding Rossmann-fold domains"/>
    <property type="match status" value="1"/>
</dbReference>
<reference evidence="1 2" key="2">
    <citation type="submission" date="2024-03" db="EMBL/GenBank/DDBJ databases">
        <title>The Genome Sequence of Enterococcus sp. DIV0205d.</title>
        <authorList>
            <consortium name="The Broad Institute Genomics Platform"/>
            <consortium name="The Broad Institute Microbial Omics Core"/>
            <consortium name="The Broad Institute Genomic Center for Infectious Diseases"/>
            <person name="Earl A."/>
            <person name="Manson A."/>
            <person name="Gilmore M."/>
            <person name="Schwartman J."/>
            <person name="Shea T."/>
            <person name="Abouelleil A."/>
            <person name="Cao P."/>
            <person name="Chapman S."/>
            <person name="Cusick C."/>
            <person name="Young S."/>
            <person name="Neafsey D."/>
            <person name="Nusbaum C."/>
            <person name="Birren B."/>
        </authorList>
    </citation>
    <scope>NUCLEOTIDE SEQUENCE [LARGE SCALE GENOMIC DNA]</scope>
    <source>
        <strain evidence="1 2">7F3_DIV0205</strain>
    </source>
</reference>
<dbReference type="InterPro" id="IPR036291">
    <property type="entry name" value="NAD(P)-bd_dom_sf"/>
</dbReference>
<gene>
    <name evidence="1" type="ORF">A5821_000030</name>
</gene>
<reference evidence="2" key="1">
    <citation type="submission" date="2017-05" db="EMBL/GenBank/DDBJ databases">
        <title>The Genome Sequence of EEnterococcus faecalis 9F2_4866.</title>
        <authorList>
            <consortium name="The Broad Institute Genomics Platform"/>
            <consortium name="The Broad Institute Genomic Center for Infectious Diseases"/>
            <person name="Earl A."/>
            <person name="Manson A."/>
            <person name="Schwartman J."/>
            <person name="Gilmore M."/>
            <person name="Abouelleil A."/>
            <person name="Cao P."/>
            <person name="Chapman S."/>
            <person name="Cusick C."/>
            <person name="Shea T."/>
            <person name="Young S."/>
            <person name="Neafsey D."/>
            <person name="Nusbaum C."/>
            <person name="Birren B."/>
        </authorList>
    </citation>
    <scope>NUCLEOTIDE SEQUENCE [LARGE SCALE GENOMIC DNA]</scope>
    <source>
        <strain evidence="2">7F3_DIV0205</strain>
    </source>
</reference>
<keyword evidence="2" id="KW-1185">Reference proteome</keyword>
<dbReference type="Gene3D" id="3.40.50.720">
    <property type="entry name" value="NAD(P)-binding Rossmann-like Domain"/>
    <property type="match status" value="1"/>
</dbReference>
<organism evidence="1 2">
    <name type="scientific">Candidatus Enterococcus palustris</name>
    <dbReference type="NCBI Taxonomy" id="1834189"/>
    <lineage>
        <taxon>Bacteria</taxon>
        <taxon>Bacillati</taxon>
        <taxon>Bacillota</taxon>
        <taxon>Bacilli</taxon>
        <taxon>Lactobacillales</taxon>
        <taxon>Enterococcaceae</taxon>
        <taxon>Enterococcus</taxon>
    </lineage>
</organism>
<evidence type="ECO:0000313" key="2">
    <source>
        <dbReference type="Proteomes" id="UP000194948"/>
    </source>
</evidence>
<dbReference type="Proteomes" id="UP000194948">
    <property type="component" value="Chromosome"/>
</dbReference>
<name>A0AAQ3Y3M3_9ENTE</name>